<evidence type="ECO:0000313" key="20">
    <source>
        <dbReference type="EMBL" id="CAF3518747.1"/>
    </source>
</evidence>
<feature type="region of interest" description="Disordered" evidence="12">
    <location>
        <begin position="539"/>
        <end position="592"/>
    </location>
</feature>
<evidence type="ECO:0000313" key="16">
    <source>
        <dbReference type="EMBL" id="CAF0756416.1"/>
    </source>
</evidence>
<proteinExistence type="predicted"/>
<evidence type="ECO:0000256" key="2">
    <source>
        <dbReference type="ARBA" id="ARBA00022553"/>
    </source>
</evidence>
<evidence type="ECO:0008006" key="23">
    <source>
        <dbReference type="Google" id="ProtNLM"/>
    </source>
</evidence>
<keyword evidence="9" id="KW-0325">Glycoprotein</keyword>
<dbReference type="Pfam" id="PF11548">
    <property type="entry name" value="Receptor_IA-2"/>
    <property type="match status" value="1"/>
</dbReference>
<dbReference type="InterPro" id="IPR016130">
    <property type="entry name" value="Tyr_Pase_AS"/>
</dbReference>
<dbReference type="AlphaFoldDB" id="A0A813RQ66"/>
<dbReference type="Proteomes" id="UP000663874">
    <property type="component" value="Unassembled WGS sequence"/>
</dbReference>
<keyword evidence="22" id="KW-1185">Reference proteome</keyword>
<dbReference type="PROSITE" id="PS00383">
    <property type="entry name" value="TYR_PHOSPHATASE_1"/>
    <property type="match status" value="1"/>
</dbReference>
<dbReference type="EMBL" id="CAJNOU010000096">
    <property type="protein sequence ID" value="CAF0862205.1"/>
    <property type="molecule type" value="Genomic_DNA"/>
</dbReference>
<evidence type="ECO:0000256" key="10">
    <source>
        <dbReference type="ARBA" id="ARBA00023329"/>
    </source>
</evidence>
<dbReference type="SUPFAM" id="SSF52799">
    <property type="entry name" value="(Phosphotyrosine protein) phosphatases II"/>
    <property type="match status" value="1"/>
</dbReference>
<dbReference type="Pfam" id="PF00102">
    <property type="entry name" value="Y_phosphatase"/>
    <property type="match status" value="1"/>
</dbReference>
<dbReference type="EMBL" id="CAJNOO010000031">
    <property type="protein sequence ID" value="CAF0756416.1"/>
    <property type="molecule type" value="Genomic_DNA"/>
</dbReference>
<dbReference type="InterPro" id="IPR029021">
    <property type="entry name" value="Prot-tyrosine_phosphatase-like"/>
</dbReference>
<evidence type="ECO:0000313" key="19">
    <source>
        <dbReference type="EMBL" id="CAF0862205.1"/>
    </source>
</evidence>
<evidence type="ECO:0000256" key="9">
    <source>
        <dbReference type="ARBA" id="ARBA00023180"/>
    </source>
</evidence>
<dbReference type="GO" id="GO:0051046">
    <property type="term" value="P:regulation of secretion"/>
    <property type="evidence" value="ECO:0007669"/>
    <property type="project" value="TreeGrafter"/>
</dbReference>
<protein>
    <recommendedName>
        <fullName evidence="23">Receptor-type tyrosine-protein phosphatase N2</fullName>
    </recommendedName>
</protein>
<gene>
    <name evidence="21" type="ORF">FNK824_LOCUS1314</name>
    <name evidence="17" type="ORF">JXQ802_LOCUS3395</name>
    <name evidence="20" type="ORF">OTI717_LOCUS2683</name>
    <name evidence="18" type="ORF">PYM288_LOCUS6328</name>
    <name evidence="16" type="ORF">RFH988_LOCUS1591</name>
    <name evidence="19" type="ORF">SEV965_LOCUS3679</name>
</gene>
<feature type="transmembrane region" description="Helical" evidence="13">
    <location>
        <begin position="483"/>
        <end position="507"/>
    </location>
</feature>
<evidence type="ECO:0000256" key="1">
    <source>
        <dbReference type="ARBA" id="ARBA00004212"/>
    </source>
</evidence>
<evidence type="ECO:0000256" key="13">
    <source>
        <dbReference type="SAM" id="Phobius"/>
    </source>
</evidence>
<keyword evidence="2" id="KW-0597">Phosphoprotein</keyword>
<dbReference type="Proteomes" id="UP000663870">
    <property type="component" value="Unassembled WGS sequence"/>
</dbReference>
<dbReference type="Proteomes" id="UP000663882">
    <property type="component" value="Unassembled WGS sequence"/>
</dbReference>
<evidence type="ECO:0000256" key="5">
    <source>
        <dbReference type="ARBA" id="ARBA00022989"/>
    </source>
</evidence>
<evidence type="ECO:0000256" key="8">
    <source>
        <dbReference type="ARBA" id="ARBA00023170"/>
    </source>
</evidence>
<dbReference type="GO" id="GO:0030141">
    <property type="term" value="C:secretory granule"/>
    <property type="evidence" value="ECO:0007669"/>
    <property type="project" value="InterPro"/>
</dbReference>
<evidence type="ECO:0000259" key="15">
    <source>
        <dbReference type="PROSITE" id="PS50056"/>
    </source>
</evidence>
<dbReference type="PROSITE" id="PS50056">
    <property type="entry name" value="TYR_PHOSPHATASE_2"/>
    <property type="match status" value="1"/>
</dbReference>
<dbReference type="SMART" id="SM00404">
    <property type="entry name" value="PTPc_motif"/>
    <property type="match status" value="1"/>
</dbReference>
<dbReference type="FunFam" id="3.90.190.10:FF:000017">
    <property type="entry name" value="receptor-type tyrosine-protein phosphatase-like N isoform X2"/>
    <property type="match status" value="1"/>
</dbReference>
<dbReference type="InterPro" id="IPR000242">
    <property type="entry name" value="PTP_cat"/>
</dbReference>
<dbReference type="PROSITE" id="PS50055">
    <property type="entry name" value="TYR_PHOSPHATASE_PTP"/>
    <property type="match status" value="1"/>
</dbReference>
<feature type="compositionally biased region" description="Low complexity" evidence="12">
    <location>
        <begin position="557"/>
        <end position="571"/>
    </location>
</feature>
<dbReference type="Proteomes" id="UP000663823">
    <property type="component" value="Unassembled WGS sequence"/>
</dbReference>
<dbReference type="InterPro" id="IPR038112">
    <property type="entry name" value="Receptor_IA-2_ectodomain_sf"/>
</dbReference>
<comment type="subcellular location">
    <subcellularLocation>
        <location evidence="1">Cytoplasmic vesicle</location>
        <location evidence="1">Secretory vesicle membrane</location>
        <topology evidence="1">Single-pass type I membrane protein</topology>
    </subcellularLocation>
    <subcellularLocation>
        <location evidence="11">Synapse</location>
    </subcellularLocation>
</comment>
<dbReference type="EMBL" id="CAJNOL010000046">
    <property type="protein sequence ID" value="CAF0784444.1"/>
    <property type="molecule type" value="Genomic_DNA"/>
</dbReference>
<reference evidence="17" key="1">
    <citation type="submission" date="2021-02" db="EMBL/GenBank/DDBJ databases">
        <authorList>
            <person name="Nowell W R."/>
        </authorList>
    </citation>
    <scope>NUCLEOTIDE SEQUENCE</scope>
</reference>
<dbReference type="OrthoDB" id="9880441at2759"/>
<accession>A0A813RQ66</accession>
<name>A0A813RQ66_9BILA</name>
<keyword evidence="8" id="KW-0675">Receptor</keyword>
<sequence length="889" mass="101036">MTQSSFPFLLSSSSSYHRLITLITILLLNPLPIIYGAPTKKATNDVTAIQRQKRQSISNDEDGINLNDSNEYLISPEPDINFDGLLGCKYDTNLCNQNEACYDDDLFGQCWNGEGSAGSALKLPAGVDGLTDDKLIAIEQTLDFLTRYHLSWKDYMTQCILSHILSDEYEIDRNRLEIFYEDCLNKDKVLDELAAIQEDHMYRRQLGLYRQNKIYYTDPYFPLTKSDKTMMRLDNSYGGPLLMEFIEPNEIDIEQSRLLPMTNKLAQAIAQKVEQEEIKKLNQLNTYYIDDDDDDDSNDELILNERPTKLLEEESIMNEPSKISVHTSEGHPGLLETLQINNNKQVLPLFMEDTMTRKILTNNKTTNKSDTQRYFAVETAQGYIIINRDFKDEIEGARLLSLLAQINSWPAAIFTELNADHRILTFHVLDNAYQINASNVASAALNNQKSIENQLGIHVTDSGIGNPRRGSQLSVERQNGSQWAFVAAAICVMVLLIMGAFAFLYFIKRNDRIRNKLAEITHIRGLSTNYYQDLCRQRMQAQPTGSKSPDIHKAQQVPPSSTGATTVSGTSHVKHNSEGSSTRSSTSSWSEEPVAPVNMDIMTGHLILSYMEDHLRNRHRLEAEWQALCTDEASEERVSCAVAVSESNANKNRYIDCIPYDHARIRLANNGDDDYINASPITDSDPKCKYIATQGPMPNTTNAFWQMVWEQGSCVIVALTRPIENGITMCHHYWPIEGSARFNDFEVNLVSEHIWSDDYLVRSFYLKNVQTMETRTVTQFHFLTWGELNNPPSAKVLLDFRRKVNKCFRGRSSPIIVHCNDGVGRTGTYILLDIVLNRICKGAREINIAATLEHIRDQRAKMVKTKDHFEFVFVAVAEEVTYLLKALPQ</sequence>
<evidence type="ECO:0000313" key="17">
    <source>
        <dbReference type="EMBL" id="CAF0784444.1"/>
    </source>
</evidence>
<dbReference type="PRINTS" id="PR00700">
    <property type="entry name" value="PRTYPHPHTASE"/>
</dbReference>
<evidence type="ECO:0000313" key="18">
    <source>
        <dbReference type="EMBL" id="CAF0836044.1"/>
    </source>
</evidence>
<feature type="domain" description="Tyrosine-protein phosphatase" evidence="14">
    <location>
        <begin position="621"/>
        <end position="879"/>
    </location>
</feature>
<dbReference type="GO" id="GO:0030658">
    <property type="term" value="C:transport vesicle membrane"/>
    <property type="evidence" value="ECO:0007669"/>
    <property type="project" value="UniProtKB-SubCell"/>
</dbReference>
<dbReference type="PANTHER" id="PTHR46106:SF4">
    <property type="entry name" value="IA-2 PROTEIN TYROSINE PHOSPHATASE, ISOFORM C"/>
    <property type="match status" value="1"/>
</dbReference>
<dbReference type="InterPro" id="IPR000387">
    <property type="entry name" value="Tyr_Pase_dom"/>
</dbReference>
<dbReference type="Proteomes" id="UP000663889">
    <property type="component" value="Unassembled WGS sequence"/>
</dbReference>
<dbReference type="EMBL" id="CAJNOH010000070">
    <property type="protein sequence ID" value="CAF0836044.1"/>
    <property type="molecule type" value="Genomic_DNA"/>
</dbReference>
<dbReference type="Gene3D" id="3.90.190.10">
    <property type="entry name" value="Protein tyrosine phosphatase superfamily"/>
    <property type="match status" value="1"/>
</dbReference>
<dbReference type="InterPro" id="IPR021613">
    <property type="entry name" value="Receptor_IA-2_dom"/>
</dbReference>
<evidence type="ECO:0000256" key="4">
    <source>
        <dbReference type="ARBA" id="ARBA00022729"/>
    </source>
</evidence>
<keyword evidence="3 13" id="KW-0812">Transmembrane</keyword>
<evidence type="ECO:0000256" key="7">
    <source>
        <dbReference type="ARBA" id="ARBA00023136"/>
    </source>
</evidence>
<dbReference type="Proteomes" id="UP000663854">
    <property type="component" value="Unassembled WGS sequence"/>
</dbReference>
<keyword evidence="5 13" id="KW-1133">Transmembrane helix</keyword>
<dbReference type="InterPro" id="IPR003595">
    <property type="entry name" value="Tyr_Pase_cat"/>
</dbReference>
<feature type="domain" description="Tyrosine specific protein phosphatases" evidence="15">
    <location>
        <begin position="798"/>
        <end position="870"/>
    </location>
</feature>
<evidence type="ECO:0000256" key="3">
    <source>
        <dbReference type="ARBA" id="ARBA00022692"/>
    </source>
</evidence>
<comment type="caution">
    <text evidence="17">The sequence shown here is derived from an EMBL/GenBank/DDBJ whole genome shotgun (WGS) entry which is preliminary data.</text>
</comment>
<keyword evidence="4" id="KW-0732">Signal</keyword>
<evidence type="ECO:0000313" key="22">
    <source>
        <dbReference type="Proteomes" id="UP000663870"/>
    </source>
</evidence>
<keyword evidence="10" id="KW-0968">Cytoplasmic vesicle</keyword>
<evidence type="ECO:0000256" key="12">
    <source>
        <dbReference type="SAM" id="MobiDB-lite"/>
    </source>
</evidence>
<keyword evidence="6" id="KW-0770">Synapse</keyword>
<dbReference type="InterPro" id="IPR033522">
    <property type="entry name" value="IA-2/IA-2_beta"/>
</dbReference>
<evidence type="ECO:0000313" key="21">
    <source>
        <dbReference type="EMBL" id="CAF3558252.1"/>
    </source>
</evidence>
<dbReference type="Gene3D" id="3.30.70.2470">
    <property type="entry name" value="Protein-tyrosine phosphatase receptor IA-2 ectodomain"/>
    <property type="match status" value="1"/>
</dbReference>
<dbReference type="GO" id="GO:0045202">
    <property type="term" value="C:synapse"/>
    <property type="evidence" value="ECO:0007669"/>
    <property type="project" value="UniProtKB-SubCell"/>
</dbReference>
<dbReference type="GO" id="GO:0004725">
    <property type="term" value="F:protein tyrosine phosphatase activity"/>
    <property type="evidence" value="ECO:0007669"/>
    <property type="project" value="InterPro"/>
</dbReference>
<keyword evidence="7 13" id="KW-0472">Membrane</keyword>
<dbReference type="EMBL" id="CAJOBE010000066">
    <property type="protein sequence ID" value="CAF3558252.1"/>
    <property type="molecule type" value="Genomic_DNA"/>
</dbReference>
<evidence type="ECO:0000259" key="14">
    <source>
        <dbReference type="PROSITE" id="PS50055"/>
    </source>
</evidence>
<dbReference type="PANTHER" id="PTHR46106">
    <property type="entry name" value="IA-2 PROTEIN TYROSINE PHOSPHATASE, ISOFORM C"/>
    <property type="match status" value="1"/>
</dbReference>
<evidence type="ECO:0000256" key="11">
    <source>
        <dbReference type="ARBA" id="ARBA00034103"/>
    </source>
</evidence>
<dbReference type="EMBL" id="CAJOAX010000135">
    <property type="protein sequence ID" value="CAF3518747.1"/>
    <property type="molecule type" value="Genomic_DNA"/>
</dbReference>
<dbReference type="SMART" id="SM00194">
    <property type="entry name" value="PTPc"/>
    <property type="match status" value="1"/>
</dbReference>
<feature type="compositionally biased region" description="Low complexity" evidence="12">
    <location>
        <begin position="578"/>
        <end position="592"/>
    </location>
</feature>
<organism evidence="17 22">
    <name type="scientific">Rotaria sordida</name>
    <dbReference type="NCBI Taxonomy" id="392033"/>
    <lineage>
        <taxon>Eukaryota</taxon>
        <taxon>Metazoa</taxon>
        <taxon>Spiralia</taxon>
        <taxon>Gnathifera</taxon>
        <taxon>Rotifera</taxon>
        <taxon>Eurotatoria</taxon>
        <taxon>Bdelloidea</taxon>
        <taxon>Philodinida</taxon>
        <taxon>Philodinidae</taxon>
        <taxon>Rotaria</taxon>
    </lineage>
</organism>
<evidence type="ECO:0000256" key="6">
    <source>
        <dbReference type="ARBA" id="ARBA00023018"/>
    </source>
</evidence>